<dbReference type="Gene3D" id="2.60.110.10">
    <property type="entry name" value="Thaumatin"/>
    <property type="match status" value="1"/>
</dbReference>
<gene>
    <name evidence="3" type="ORF">QM012_005630</name>
</gene>
<evidence type="ECO:0000259" key="2">
    <source>
        <dbReference type="PROSITE" id="PS52006"/>
    </source>
</evidence>
<protein>
    <recommendedName>
        <fullName evidence="2">GH64 domain-containing protein</fullName>
    </recommendedName>
</protein>
<keyword evidence="1" id="KW-0732">Signal</keyword>
<feature type="chain" id="PRO_5045200509" description="GH64 domain-containing protein" evidence="1">
    <location>
        <begin position="22"/>
        <end position="449"/>
    </location>
</feature>
<name>A0ABR0TR95_AURPU</name>
<dbReference type="InterPro" id="IPR037398">
    <property type="entry name" value="Glyco_hydro_64_fam"/>
</dbReference>
<comment type="caution">
    <text evidence="3">The sequence shown here is derived from an EMBL/GenBank/DDBJ whole genome shotgun (WGS) entry which is preliminary data.</text>
</comment>
<reference evidence="3 4" key="1">
    <citation type="submission" date="2023-11" db="EMBL/GenBank/DDBJ databases">
        <title>Draft genome sequence and annotation of the polyextremotolerant black yeast-like fungus Aureobasidium pullulans NRRL 62042.</title>
        <authorList>
            <person name="Dielentheis-Frenken M.R.E."/>
            <person name="Wibberg D."/>
            <person name="Blank L.M."/>
            <person name="Tiso T."/>
        </authorList>
    </citation>
    <scope>NUCLEOTIDE SEQUENCE [LARGE SCALE GENOMIC DNA]</scope>
    <source>
        <strain evidence="3 4">NRRL 62042</strain>
    </source>
</reference>
<dbReference type="Gene3D" id="3.30.920.50">
    <property type="entry name" value="Beta-1,3-glucanase, C-terminal domain"/>
    <property type="match status" value="1"/>
</dbReference>
<evidence type="ECO:0000313" key="4">
    <source>
        <dbReference type="Proteomes" id="UP001341245"/>
    </source>
</evidence>
<dbReference type="PANTHER" id="PTHR38165">
    <property type="match status" value="1"/>
</dbReference>
<evidence type="ECO:0000256" key="1">
    <source>
        <dbReference type="SAM" id="SignalP"/>
    </source>
</evidence>
<evidence type="ECO:0000313" key="3">
    <source>
        <dbReference type="EMBL" id="KAK6006622.1"/>
    </source>
</evidence>
<dbReference type="PROSITE" id="PS52006">
    <property type="entry name" value="GH64"/>
    <property type="match status" value="1"/>
</dbReference>
<dbReference type="InterPro" id="IPR032477">
    <property type="entry name" value="Glyco_hydro_64"/>
</dbReference>
<dbReference type="PANTHER" id="PTHR38165:SF1">
    <property type="entry name" value="GLUCANASE B"/>
    <property type="match status" value="1"/>
</dbReference>
<dbReference type="Pfam" id="PF16483">
    <property type="entry name" value="Glyco_hydro_64"/>
    <property type="match status" value="1"/>
</dbReference>
<accession>A0ABR0TR95</accession>
<dbReference type="EMBL" id="JASGXD010000003">
    <property type="protein sequence ID" value="KAK6006622.1"/>
    <property type="molecule type" value="Genomic_DNA"/>
</dbReference>
<dbReference type="CDD" id="cd09220">
    <property type="entry name" value="GH64-GluB-like"/>
    <property type="match status" value="1"/>
</dbReference>
<keyword evidence="4" id="KW-1185">Reference proteome</keyword>
<sequence length="449" mass="47617">MRFSTALSCALTALLAVPAMAAPFAITPGDANHVILTDDNTVNTTESTQADAVAAAASRPPVNMFATADSDYIELSFVNKLASSNVKAYVTGRDSNNALVMLHPNGTWYYPPATTATTPQPITEDVAIPLGAQGSTVSISLPGYISAGRIWFADGNLQFFTVNAGGQVALVEPSAVNPSDPSAAVNWGFIELTYLESAIYTNLSYVDFVGLPLGQKLTACDGTVQQALGVYADAVEEICADLAEQTCIDGYPWSDLCAYDSSSNALRVLAPYDYMSLYPDAFSDYWTSYVDDVWSHYTTTPLTIDTQVSAGLVNCTVTGDYLNCDGDNRAYAKPTAADIFGCNGGPFAIIASDNDIHRAVVPRLCAAFNRSTLLIQGGNIQPMSDVSGYYTKSGRAANWYSKYVHDYEADGKGYAFAYDDVTPTGGVDLAGLLSVAQPSQLLVTVGGIV</sequence>
<feature type="signal peptide" evidence="1">
    <location>
        <begin position="1"/>
        <end position="21"/>
    </location>
</feature>
<dbReference type="InterPro" id="IPR037176">
    <property type="entry name" value="Osmotin/thaumatin-like_sf"/>
</dbReference>
<dbReference type="Proteomes" id="UP001341245">
    <property type="component" value="Unassembled WGS sequence"/>
</dbReference>
<proteinExistence type="predicted"/>
<organism evidence="3 4">
    <name type="scientific">Aureobasidium pullulans</name>
    <name type="common">Black yeast</name>
    <name type="synonym">Pullularia pullulans</name>
    <dbReference type="NCBI Taxonomy" id="5580"/>
    <lineage>
        <taxon>Eukaryota</taxon>
        <taxon>Fungi</taxon>
        <taxon>Dikarya</taxon>
        <taxon>Ascomycota</taxon>
        <taxon>Pezizomycotina</taxon>
        <taxon>Dothideomycetes</taxon>
        <taxon>Dothideomycetidae</taxon>
        <taxon>Dothideales</taxon>
        <taxon>Saccotheciaceae</taxon>
        <taxon>Aureobasidium</taxon>
    </lineage>
</organism>
<feature type="domain" description="GH64" evidence="2">
    <location>
        <begin position="70"/>
        <end position="432"/>
    </location>
</feature>
<dbReference type="InterPro" id="IPR042517">
    <property type="entry name" value="Glyco_hydro_64_N_2"/>
</dbReference>